<feature type="domain" description="ABC transmembrane type-1" evidence="8">
    <location>
        <begin position="102"/>
        <end position="218"/>
    </location>
</feature>
<proteinExistence type="inferred from homology"/>
<dbReference type="CDD" id="cd06261">
    <property type="entry name" value="TM_PBP2"/>
    <property type="match status" value="1"/>
</dbReference>
<comment type="similarity">
    <text evidence="7">Belongs to the binding-protein-dependent transport system permease family.</text>
</comment>
<keyword evidence="5 7" id="KW-1133">Transmembrane helix</keyword>
<dbReference type="AlphaFoldDB" id="A0A833CBK3"/>
<dbReference type="PANTHER" id="PTHR43163:SF6">
    <property type="entry name" value="DIPEPTIDE TRANSPORT SYSTEM PERMEASE PROTEIN DPPB-RELATED"/>
    <property type="match status" value="1"/>
</dbReference>
<evidence type="ECO:0000256" key="2">
    <source>
        <dbReference type="ARBA" id="ARBA00022448"/>
    </source>
</evidence>
<comment type="subcellular location">
    <subcellularLocation>
        <location evidence="1 7">Cell membrane</location>
        <topology evidence="1 7">Multi-pass membrane protein</topology>
    </subcellularLocation>
</comment>
<evidence type="ECO:0000256" key="7">
    <source>
        <dbReference type="RuleBase" id="RU363032"/>
    </source>
</evidence>
<name>A0A833CBK3_9FIRM</name>
<dbReference type="PANTHER" id="PTHR43163">
    <property type="entry name" value="DIPEPTIDE TRANSPORT SYSTEM PERMEASE PROTEIN DPPB-RELATED"/>
    <property type="match status" value="1"/>
</dbReference>
<dbReference type="EMBL" id="WBKH01000007">
    <property type="protein sequence ID" value="KAB1477942.1"/>
    <property type="molecule type" value="Genomic_DNA"/>
</dbReference>
<reference evidence="9 10" key="1">
    <citation type="submission" date="2019-09" db="EMBL/GenBank/DDBJ databases">
        <title>Draft genome sequence of 3 type strains from the CCUG.</title>
        <authorList>
            <person name="Pineiro-Iglesias B."/>
            <person name="Tunovic T."/>
            <person name="Unosson C."/>
            <person name="Inganas E."/>
            <person name="Ohlen M."/>
            <person name="Cardew S."/>
            <person name="Jensie-Markopoulos S."/>
            <person name="Salva-Serra F."/>
            <person name="Jaen-Luchoro D."/>
            <person name="Karlsson R."/>
            <person name="Svensson-Stadler L."/>
            <person name="Chun J."/>
            <person name="Moore E."/>
        </authorList>
    </citation>
    <scope>NUCLEOTIDE SEQUENCE [LARGE SCALE GENOMIC DNA]</scope>
    <source>
        <strain evidence="9 10">CCUG 65427</strain>
    </source>
</reference>
<evidence type="ECO:0000259" key="8">
    <source>
        <dbReference type="PROSITE" id="PS50928"/>
    </source>
</evidence>
<dbReference type="Proteomes" id="UP000434554">
    <property type="component" value="Unassembled WGS sequence"/>
</dbReference>
<keyword evidence="6 7" id="KW-0472">Membrane</keyword>
<evidence type="ECO:0000256" key="6">
    <source>
        <dbReference type="ARBA" id="ARBA00023136"/>
    </source>
</evidence>
<dbReference type="RefSeq" id="WP_127007556.1">
    <property type="nucleotide sequence ID" value="NZ_RQUZ01000004.1"/>
</dbReference>
<dbReference type="GO" id="GO:0055085">
    <property type="term" value="P:transmembrane transport"/>
    <property type="evidence" value="ECO:0007669"/>
    <property type="project" value="InterPro"/>
</dbReference>
<evidence type="ECO:0000256" key="1">
    <source>
        <dbReference type="ARBA" id="ARBA00004651"/>
    </source>
</evidence>
<gene>
    <name evidence="9" type="ORF">F8R14_07620</name>
</gene>
<dbReference type="Gene3D" id="1.10.3720.10">
    <property type="entry name" value="MetI-like"/>
    <property type="match status" value="1"/>
</dbReference>
<dbReference type="GeneID" id="83054738"/>
<evidence type="ECO:0000256" key="5">
    <source>
        <dbReference type="ARBA" id="ARBA00022989"/>
    </source>
</evidence>
<dbReference type="InterPro" id="IPR035906">
    <property type="entry name" value="MetI-like_sf"/>
</dbReference>
<feature type="transmembrane region" description="Helical" evidence="7">
    <location>
        <begin position="12"/>
        <end position="33"/>
    </location>
</feature>
<keyword evidence="4 7" id="KW-0812">Transmembrane</keyword>
<evidence type="ECO:0000313" key="9">
    <source>
        <dbReference type="EMBL" id="KAB1477942.1"/>
    </source>
</evidence>
<dbReference type="InterPro" id="IPR000515">
    <property type="entry name" value="MetI-like"/>
</dbReference>
<accession>A0A833CBK3</accession>
<feature type="transmembrane region" description="Helical" evidence="7">
    <location>
        <begin position="177"/>
        <end position="196"/>
    </location>
</feature>
<organism evidence="9 10">
    <name type="scientific">Veillonella seminalis</name>
    <dbReference type="NCBI Taxonomy" id="1502943"/>
    <lineage>
        <taxon>Bacteria</taxon>
        <taxon>Bacillati</taxon>
        <taxon>Bacillota</taxon>
        <taxon>Negativicutes</taxon>
        <taxon>Veillonellales</taxon>
        <taxon>Veillonellaceae</taxon>
        <taxon>Veillonella</taxon>
    </lineage>
</organism>
<dbReference type="GO" id="GO:0005886">
    <property type="term" value="C:plasma membrane"/>
    <property type="evidence" value="ECO:0007669"/>
    <property type="project" value="UniProtKB-SubCell"/>
</dbReference>
<protein>
    <submittedName>
        <fullName evidence="9">ABC transporter permease</fullName>
    </submittedName>
</protein>
<comment type="caution">
    <text evidence="9">The sequence shown here is derived from an EMBL/GenBank/DDBJ whole genome shotgun (WGS) entry which is preliminary data.</text>
</comment>
<feature type="transmembrane region" description="Helical" evidence="7">
    <location>
        <begin position="137"/>
        <end position="162"/>
    </location>
</feature>
<keyword evidence="3" id="KW-1003">Cell membrane</keyword>
<evidence type="ECO:0000313" key="10">
    <source>
        <dbReference type="Proteomes" id="UP000434554"/>
    </source>
</evidence>
<evidence type="ECO:0000256" key="4">
    <source>
        <dbReference type="ARBA" id="ARBA00022692"/>
    </source>
</evidence>
<dbReference type="InterPro" id="IPR045621">
    <property type="entry name" value="BPD_transp_1_N"/>
</dbReference>
<feature type="transmembrane region" description="Helical" evidence="7">
    <location>
        <begin position="104"/>
        <end position="125"/>
    </location>
</feature>
<dbReference type="SUPFAM" id="SSF161098">
    <property type="entry name" value="MetI-like"/>
    <property type="match status" value="1"/>
</dbReference>
<sequence length="218" mass="24645">MIAFFVYAAKRLLIILPFLIGLSIISFLLGIIAPGDPALTLLTMDGSTEPTVEDLAAMRHLLGLDQPIWQQYLNWLIHALKGDFGISYLTQKPVLAEILRRFPVTFHLSLWAMAWVLFLGIPFGVWSARYKNKKSEFLVRIFILLFISVPSFWLAIIFMLIFSEELHILPSSGYGDITHMIMPSFVLAAGTIAAVIRLQQTTIISVLEKPFIQRLIVN</sequence>
<keyword evidence="2 7" id="KW-0813">Transport</keyword>
<evidence type="ECO:0000256" key="3">
    <source>
        <dbReference type="ARBA" id="ARBA00022475"/>
    </source>
</evidence>
<dbReference type="Pfam" id="PF00528">
    <property type="entry name" value="BPD_transp_1"/>
    <property type="match status" value="1"/>
</dbReference>
<dbReference type="Pfam" id="PF19300">
    <property type="entry name" value="BPD_transp_1_N"/>
    <property type="match status" value="1"/>
</dbReference>
<dbReference type="PROSITE" id="PS50928">
    <property type="entry name" value="ABC_TM1"/>
    <property type="match status" value="1"/>
</dbReference>